<dbReference type="EMBL" id="CAFBOK010000053">
    <property type="protein sequence ID" value="CAB4979085.1"/>
    <property type="molecule type" value="Genomic_DNA"/>
</dbReference>
<accession>A0A6J7MGX9</accession>
<proteinExistence type="predicted"/>
<reference evidence="2" key="1">
    <citation type="submission" date="2020-05" db="EMBL/GenBank/DDBJ databases">
        <authorList>
            <person name="Chiriac C."/>
            <person name="Salcher M."/>
            <person name="Ghai R."/>
            <person name="Kavagutti S V."/>
        </authorList>
    </citation>
    <scope>NUCLEOTIDE SEQUENCE</scope>
</reference>
<name>A0A6J7MGX9_9ZZZZ</name>
<dbReference type="AlphaFoldDB" id="A0A6J7MGX9"/>
<sequence length="99" mass="10562">MERGWGVLNEVLEHLGCGVDEHFKQFGIRSSAIDNTVDVGECRFPGIGNARFGHDVVIGQPNATAGNGGGTPEEFVFFNNQNLCAFIGGHGRRNKGSAT</sequence>
<evidence type="ECO:0000313" key="1">
    <source>
        <dbReference type="EMBL" id="CAB4794762.1"/>
    </source>
</evidence>
<gene>
    <name evidence="1" type="ORF">UFOPK3010_00228</name>
    <name evidence="2" type="ORF">UFOPK3927_00608</name>
</gene>
<evidence type="ECO:0000313" key="2">
    <source>
        <dbReference type="EMBL" id="CAB4979085.1"/>
    </source>
</evidence>
<dbReference type="EMBL" id="CAFAAM010000018">
    <property type="protein sequence ID" value="CAB4794762.1"/>
    <property type="molecule type" value="Genomic_DNA"/>
</dbReference>
<organism evidence="2">
    <name type="scientific">freshwater metagenome</name>
    <dbReference type="NCBI Taxonomy" id="449393"/>
    <lineage>
        <taxon>unclassified sequences</taxon>
        <taxon>metagenomes</taxon>
        <taxon>ecological metagenomes</taxon>
    </lineage>
</organism>
<protein>
    <submittedName>
        <fullName evidence="2">Unannotated protein</fullName>
    </submittedName>
</protein>